<organism evidence="11 12">
    <name type="scientific">Takifugu bimaculatus</name>
    <dbReference type="NCBI Taxonomy" id="433685"/>
    <lineage>
        <taxon>Eukaryota</taxon>
        <taxon>Metazoa</taxon>
        <taxon>Chordata</taxon>
        <taxon>Craniata</taxon>
        <taxon>Vertebrata</taxon>
        <taxon>Euteleostomi</taxon>
        <taxon>Actinopterygii</taxon>
        <taxon>Neopterygii</taxon>
        <taxon>Teleostei</taxon>
        <taxon>Neoteleostei</taxon>
        <taxon>Acanthomorphata</taxon>
        <taxon>Eupercaria</taxon>
        <taxon>Tetraodontiformes</taxon>
        <taxon>Tetradontoidea</taxon>
        <taxon>Tetraodontidae</taxon>
        <taxon>Takifugu</taxon>
    </lineage>
</organism>
<dbReference type="FunFam" id="2.120.10.30:FF:000241">
    <property type="entry name" value="Low-density lipoprotein receptor-related protein 6"/>
    <property type="match status" value="1"/>
</dbReference>
<evidence type="ECO:0000256" key="7">
    <source>
        <dbReference type="PROSITE-ProRule" id="PRU00461"/>
    </source>
</evidence>
<evidence type="ECO:0000259" key="10">
    <source>
        <dbReference type="PROSITE" id="PS50026"/>
    </source>
</evidence>
<name>A0A4Z2CG29_9TELE</name>
<keyword evidence="5" id="KW-0325">Glycoprotein</keyword>
<dbReference type="Gene3D" id="2.10.25.10">
    <property type="entry name" value="Laminin"/>
    <property type="match status" value="2"/>
</dbReference>
<keyword evidence="9" id="KW-1133">Transmembrane helix</keyword>
<comment type="caution">
    <text evidence="11">The sequence shown here is derived from an EMBL/GenBank/DDBJ whole genome shotgun (WGS) entry which is preliminary data.</text>
</comment>
<evidence type="ECO:0000256" key="4">
    <source>
        <dbReference type="ARBA" id="ARBA00023157"/>
    </source>
</evidence>
<dbReference type="Gene3D" id="2.120.10.30">
    <property type="entry name" value="TolB, C-terminal domain"/>
    <property type="match status" value="1"/>
</dbReference>
<dbReference type="PROSITE" id="PS50026">
    <property type="entry name" value="EGF_3"/>
    <property type="match status" value="1"/>
</dbReference>
<dbReference type="GO" id="GO:0042562">
    <property type="term" value="F:hormone binding"/>
    <property type="evidence" value="ECO:0007669"/>
    <property type="project" value="TreeGrafter"/>
</dbReference>
<evidence type="ECO:0000256" key="3">
    <source>
        <dbReference type="ARBA" id="ARBA00022737"/>
    </source>
</evidence>
<dbReference type="EMBL" id="SWLE01000001">
    <property type="protein sequence ID" value="TNN03044.1"/>
    <property type="molecule type" value="Genomic_DNA"/>
</dbReference>
<comment type="caution">
    <text evidence="6">Lacks conserved residue(s) required for the propagation of feature annotation.</text>
</comment>
<accession>A0A4Z2CG29</accession>
<keyword evidence="1 6" id="KW-0245">EGF-like domain</keyword>
<dbReference type="GO" id="GO:0006898">
    <property type="term" value="P:receptor-mediated endocytosis"/>
    <property type="evidence" value="ECO:0007669"/>
    <property type="project" value="TreeGrafter"/>
</dbReference>
<reference evidence="11 12" key="1">
    <citation type="submission" date="2019-04" db="EMBL/GenBank/DDBJ databases">
        <title>The sequence and de novo assembly of Takifugu bimaculatus genome using PacBio and Hi-C technologies.</title>
        <authorList>
            <person name="Xu P."/>
            <person name="Liu B."/>
            <person name="Zhou Z."/>
        </authorList>
    </citation>
    <scope>NUCLEOTIDE SEQUENCE [LARGE SCALE GENOMIC DNA]</scope>
    <source>
        <strain evidence="11">TB-2018</strain>
        <tissue evidence="11">Muscle</tissue>
    </source>
</reference>
<feature type="transmembrane region" description="Helical" evidence="9">
    <location>
        <begin position="449"/>
        <end position="472"/>
    </location>
</feature>
<keyword evidence="3" id="KW-0677">Repeat</keyword>
<evidence type="ECO:0000256" key="5">
    <source>
        <dbReference type="ARBA" id="ARBA00023180"/>
    </source>
</evidence>
<evidence type="ECO:0000313" key="12">
    <source>
        <dbReference type="Proteomes" id="UP000516260"/>
    </source>
</evidence>
<evidence type="ECO:0000256" key="2">
    <source>
        <dbReference type="ARBA" id="ARBA00022729"/>
    </source>
</evidence>
<feature type="repeat" description="LDL-receptor class B" evidence="7">
    <location>
        <begin position="266"/>
        <end position="308"/>
    </location>
</feature>
<dbReference type="Pfam" id="PF00058">
    <property type="entry name" value="Ldl_recept_b"/>
    <property type="match status" value="3"/>
</dbReference>
<dbReference type="PROSITE" id="PS00022">
    <property type="entry name" value="EGF_1"/>
    <property type="match status" value="1"/>
</dbReference>
<dbReference type="SMART" id="SM00135">
    <property type="entry name" value="LY"/>
    <property type="match status" value="4"/>
</dbReference>
<dbReference type="InterPro" id="IPR000742">
    <property type="entry name" value="EGF"/>
</dbReference>
<dbReference type="SMART" id="SM00181">
    <property type="entry name" value="EGF"/>
    <property type="match status" value="3"/>
</dbReference>
<dbReference type="InterPro" id="IPR051221">
    <property type="entry name" value="LDLR-related"/>
</dbReference>
<dbReference type="PROSITE" id="PS51120">
    <property type="entry name" value="LDLRB"/>
    <property type="match status" value="3"/>
</dbReference>
<protein>
    <recommendedName>
        <fullName evidence="10">EGF-like domain-containing protein</fullName>
    </recommendedName>
</protein>
<evidence type="ECO:0000256" key="8">
    <source>
        <dbReference type="SAM" id="MobiDB-lite"/>
    </source>
</evidence>
<dbReference type="CDD" id="cd00053">
    <property type="entry name" value="EGF"/>
    <property type="match status" value="2"/>
</dbReference>
<dbReference type="PANTHER" id="PTHR22722:SF11">
    <property type="entry name" value="LOW-DENSITY LIPOPROTEIN RECEPTOR-RELATED PROTEIN 2"/>
    <property type="match status" value="1"/>
</dbReference>
<feature type="domain" description="EGF-like" evidence="10">
    <location>
        <begin position="402"/>
        <end position="436"/>
    </location>
</feature>
<dbReference type="SUPFAM" id="SSF57196">
    <property type="entry name" value="EGF/Laminin"/>
    <property type="match status" value="1"/>
</dbReference>
<keyword evidence="9" id="KW-0472">Membrane</keyword>
<evidence type="ECO:0000256" key="6">
    <source>
        <dbReference type="PROSITE-ProRule" id="PRU00076"/>
    </source>
</evidence>
<dbReference type="InterPro" id="IPR011042">
    <property type="entry name" value="6-blade_b-propeller_TolB-like"/>
</dbReference>
<gene>
    <name evidence="11" type="ORF">fugu_000073</name>
</gene>
<feature type="repeat" description="LDL-receptor class B" evidence="7">
    <location>
        <begin position="221"/>
        <end position="264"/>
    </location>
</feature>
<dbReference type="Proteomes" id="UP000516260">
    <property type="component" value="Chromosome 1"/>
</dbReference>
<dbReference type="AlphaFoldDB" id="A0A4Z2CG29"/>
<dbReference type="PANTHER" id="PTHR22722">
    <property type="entry name" value="LOW-DENSITY LIPOPROTEIN RECEPTOR-RELATED PROTEIN 2-RELATED"/>
    <property type="match status" value="1"/>
</dbReference>
<dbReference type="SUPFAM" id="SSF63825">
    <property type="entry name" value="YWTD domain"/>
    <property type="match status" value="1"/>
</dbReference>
<keyword evidence="4 6" id="KW-1015">Disulfide bond</keyword>
<dbReference type="GO" id="GO:0016324">
    <property type="term" value="C:apical plasma membrane"/>
    <property type="evidence" value="ECO:0007669"/>
    <property type="project" value="TreeGrafter"/>
</dbReference>
<proteinExistence type="predicted"/>
<feature type="disulfide bond" evidence="6">
    <location>
        <begin position="426"/>
        <end position="435"/>
    </location>
</feature>
<evidence type="ECO:0000256" key="1">
    <source>
        <dbReference type="ARBA" id="ARBA00022536"/>
    </source>
</evidence>
<evidence type="ECO:0000313" key="11">
    <source>
        <dbReference type="EMBL" id="TNN03044.1"/>
    </source>
</evidence>
<keyword evidence="9" id="KW-0812">Transmembrane</keyword>
<dbReference type="PROSITE" id="PS01186">
    <property type="entry name" value="EGF_2"/>
    <property type="match status" value="1"/>
</dbReference>
<dbReference type="InterPro" id="IPR000033">
    <property type="entry name" value="LDLR_classB_rpt"/>
</dbReference>
<keyword evidence="2" id="KW-0732">Signal</keyword>
<evidence type="ECO:0000256" key="9">
    <source>
        <dbReference type="SAM" id="Phobius"/>
    </source>
</evidence>
<sequence length="682" mass="75121">MSCATLLMTVETVLMRDRRTECKNTKGSYECFCAEGFVSYGEPHGTECAAQGKKHSPFLVDALFIKLLITYTGQETHRCCSCQTTFASAASISPLSNIQDYVDNAEHIQALDYLWDPEGQGLSVVYWTVLGRGSEFGSIKRAHMTTFNDYGNNPVKEVDLNLRYVSRPDGIALDWVGRHIYWTDSGTNRIEVAKLDGRYRKWLIHTDLDQPAAIVVNPSLRMMYWTDWGRKPRIEMAWMDGQHREVLVDEDLGWPTGLTVDYLNGNRIYWCDLKENSIESMKPDGTDRKVVISGDIGHPYSLDVFEGHVYWSSKDKGEVWRTNKFGNGNKVKVLTINPWLTQVRIYQEHRHNQTVPNPCKNICSHLCLLRPGGYTCACPQGSSMLEFDSGECDAAIEPPIVMPLACRCMNGGTCYTDEGGLPKCKCPYGYTGSYCEAGKTIGAPARTAVAVLLAVIIIIITGALAAGVFLNYKRTGSFIPSMPKLPSLSSLVKSADTGNGVTFHSGDNVDLGPSRIGVSFIDTAMQLDDNFAMEGGRQPITFENPLYANASAASGDPAVIHATQVTVNPSGEHLENNFVNPTYAGDQRITIINTSGTSKPLQESKWSLFMKKLKPSTAFPNPSYAEMKDEKPAGSGGDSSGPEPSPFVPTTKLQKRDRPGTFSPTEDSFKDTATLVKEDSDV</sequence>
<keyword evidence="12" id="KW-1185">Reference proteome</keyword>
<feature type="repeat" description="LDL-receptor class B" evidence="7">
    <location>
        <begin position="178"/>
        <end position="220"/>
    </location>
</feature>
<dbReference type="GO" id="GO:0043235">
    <property type="term" value="C:receptor complex"/>
    <property type="evidence" value="ECO:0007669"/>
    <property type="project" value="TreeGrafter"/>
</dbReference>
<feature type="region of interest" description="Disordered" evidence="8">
    <location>
        <begin position="619"/>
        <end position="682"/>
    </location>
</feature>